<dbReference type="EMBL" id="JAAWVT010000004">
    <property type="protein sequence ID" value="NKG21114.1"/>
    <property type="molecule type" value="Genomic_DNA"/>
</dbReference>
<evidence type="ECO:0000313" key="1">
    <source>
        <dbReference type="EMBL" id="NKG21114.1"/>
    </source>
</evidence>
<comment type="caution">
    <text evidence="1">The sequence shown here is derived from an EMBL/GenBank/DDBJ whole genome shotgun (WGS) entry which is preliminary data.</text>
</comment>
<evidence type="ECO:0000313" key="2">
    <source>
        <dbReference type="Proteomes" id="UP000746595"/>
    </source>
</evidence>
<proteinExistence type="predicted"/>
<dbReference type="Proteomes" id="UP000746595">
    <property type="component" value="Unassembled WGS sequence"/>
</dbReference>
<dbReference type="RefSeq" id="WP_168151939.1">
    <property type="nucleotide sequence ID" value="NZ_JAAWVT010000004.1"/>
</dbReference>
<name>A0ABX1G578_9MICC</name>
<keyword evidence="2" id="KW-1185">Reference proteome</keyword>
<organism evidence="1 2">
    <name type="scientific">Paeniglutamicibacter terrestris</name>
    <dbReference type="NCBI Taxonomy" id="2723403"/>
    <lineage>
        <taxon>Bacteria</taxon>
        <taxon>Bacillati</taxon>
        <taxon>Actinomycetota</taxon>
        <taxon>Actinomycetes</taxon>
        <taxon>Micrococcales</taxon>
        <taxon>Micrococcaceae</taxon>
        <taxon>Paeniglutamicibacter</taxon>
    </lineage>
</organism>
<sequence length="309" mass="34116">MSMTTRVVFGSAAGESSRPSPWIKTRMWWTGADGERRELTDPESGVFVMPEGIEGLGNTGYTPWLSQSPAQHGQRFRGGRYEPRPCFWPVMVYSRVSTTAWFAEDTDFWRSMVPDVYGVWEVQTPSGTRRLTCRFEGDGNHKFDYDPGRRGWTAYGVALTADDPFWYGESITQEWEASTSQDLNAWTAGSQLGFLSSANRLEDATITNTGDLEAWPVWTIHGPMTSATVGVAGRTVTAPITLATSNDVLVIDTDPTVQMAWKNGVDVTSSLGTANFAPIPAGENRKLQLSLVGTGAVAVELRPRFRRAW</sequence>
<protein>
    <recommendedName>
        <fullName evidence="3">Phage tail protein</fullName>
    </recommendedName>
</protein>
<evidence type="ECO:0008006" key="3">
    <source>
        <dbReference type="Google" id="ProtNLM"/>
    </source>
</evidence>
<reference evidence="1 2" key="1">
    <citation type="submission" date="2020-04" db="EMBL/GenBank/DDBJ databases">
        <title>Paeniglutamicibacter sp. ANT13_2, a novel actinomycete isolated from sediment in Antarctica.</title>
        <authorList>
            <person name="Sakdapetsiri C."/>
            <person name="Pinyakong O."/>
        </authorList>
    </citation>
    <scope>NUCLEOTIDE SEQUENCE [LARGE SCALE GENOMIC DNA]</scope>
    <source>
        <strain evidence="1 2">ANT13_2</strain>
    </source>
</reference>
<accession>A0ABX1G578</accession>
<gene>
    <name evidence="1" type="ORF">HED64_10405</name>
</gene>